<protein>
    <submittedName>
        <fullName evidence="3">Uncharacterized protein</fullName>
    </submittedName>
</protein>
<reference evidence="3 4" key="1">
    <citation type="submission" date="2020-08" db="EMBL/GenBank/DDBJ databases">
        <title>The Agave Microbiome: Exploring the role of microbial communities in plant adaptations to desert environments.</title>
        <authorList>
            <person name="Partida-Martinez L.P."/>
        </authorList>
    </citation>
    <scope>NUCLEOTIDE SEQUENCE [LARGE SCALE GENOMIC DNA]</scope>
    <source>
        <strain evidence="3 4">AS3.12</strain>
    </source>
</reference>
<feature type="region of interest" description="Disordered" evidence="1">
    <location>
        <begin position="53"/>
        <end position="87"/>
    </location>
</feature>
<feature type="compositionally biased region" description="Basic and acidic residues" evidence="1">
    <location>
        <begin position="53"/>
        <end position="81"/>
    </location>
</feature>
<keyword evidence="2" id="KW-0472">Membrane</keyword>
<feature type="transmembrane region" description="Helical" evidence="2">
    <location>
        <begin position="23"/>
        <end position="42"/>
    </location>
</feature>
<dbReference type="Proteomes" id="UP000585437">
    <property type="component" value="Unassembled WGS sequence"/>
</dbReference>
<keyword evidence="2" id="KW-1133">Transmembrane helix</keyword>
<dbReference type="RefSeq" id="WP_062457221.1">
    <property type="nucleotide sequence ID" value="NZ_JACHBU010000005.1"/>
</dbReference>
<evidence type="ECO:0000313" key="3">
    <source>
        <dbReference type="EMBL" id="MBB6509536.1"/>
    </source>
</evidence>
<keyword evidence="2" id="KW-0812">Transmembrane</keyword>
<comment type="caution">
    <text evidence="3">The sequence shown here is derived from an EMBL/GenBank/DDBJ whole genome shotgun (WGS) entry which is preliminary data.</text>
</comment>
<evidence type="ECO:0000256" key="1">
    <source>
        <dbReference type="SAM" id="MobiDB-lite"/>
    </source>
</evidence>
<proteinExistence type="predicted"/>
<gene>
    <name evidence="3" type="ORF">F4695_002904</name>
</gene>
<dbReference type="EMBL" id="JACHBU010000005">
    <property type="protein sequence ID" value="MBB6509536.1"/>
    <property type="molecule type" value="Genomic_DNA"/>
</dbReference>
<evidence type="ECO:0000313" key="4">
    <source>
        <dbReference type="Proteomes" id="UP000585437"/>
    </source>
</evidence>
<name>A0A7X0MSM8_9HYPH</name>
<sequence length="135" mass="14131">MAVFPAGTRETARCAQDKLPSQWAVFVAALLIAFVALLSGGLRDSQAILRIAHSSEKSSETPQASKRDPIRTLATADRREAGPSQWSGADGALAFTASTLTIPEFAQAIASALTDANPIGTHWPAPLPRAPPVVS</sequence>
<accession>A0A7X0MSM8</accession>
<keyword evidence="4" id="KW-1185">Reference proteome</keyword>
<evidence type="ECO:0000256" key="2">
    <source>
        <dbReference type="SAM" id="Phobius"/>
    </source>
</evidence>
<dbReference type="AlphaFoldDB" id="A0A7X0MSM8"/>
<organism evidence="3 4">
    <name type="scientific">Rhizobium soli</name>
    <dbReference type="NCBI Taxonomy" id="424798"/>
    <lineage>
        <taxon>Bacteria</taxon>
        <taxon>Pseudomonadati</taxon>
        <taxon>Pseudomonadota</taxon>
        <taxon>Alphaproteobacteria</taxon>
        <taxon>Hyphomicrobiales</taxon>
        <taxon>Rhizobiaceae</taxon>
        <taxon>Rhizobium/Agrobacterium group</taxon>
        <taxon>Rhizobium</taxon>
    </lineage>
</organism>